<evidence type="ECO:0000313" key="3">
    <source>
        <dbReference type="Proteomes" id="UP001519460"/>
    </source>
</evidence>
<dbReference type="EMBL" id="JACVVK020000220">
    <property type="protein sequence ID" value="KAK7483803.1"/>
    <property type="molecule type" value="Genomic_DNA"/>
</dbReference>
<evidence type="ECO:0008006" key="4">
    <source>
        <dbReference type="Google" id="ProtNLM"/>
    </source>
</evidence>
<keyword evidence="3" id="KW-1185">Reference proteome</keyword>
<gene>
    <name evidence="2" type="ORF">BaRGS_00024911</name>
</gene>
<dbReference type="Proteomes" id="UP001519460">
    <property type="component" value="Unassembled WGS sequence"/>
</dbReference>
<name>A0ABD0K9R3_9CAEN</name>
<sequence length="181" mass="20455">DTVLRCEAPAVLKGGQGTVTCYFNRDIGETREDFVIQKYDSKGKPEGMVLNCYWLEPHGLPSCDIMPGYDFDKQVTDKVTLVIREATEDAVGTYVCQVVPAEHDLRKAKCSFTLKESTSLSTSHPKDKTSTNRPEENKKSQFQGKMEMSRGIFSVLQSDIHLCILSFRDPSERFGTIRYQD</sequence>
<protein>
    <recommendedName>
        <fullName evidence="4">Ig-like domain-containing protein</fullName>
    </recommendedName>
</protein>
<comment type="caution">
    <text evidence="2">The sequence shown here is derived from an EMBL/GenBank/DDBJ whole genome shotgun (WGS) entry which is preliminary data.</text>
</comment>
<evidence type="ECO:0000313" key="2">
    <source>
        <dbReference type="EMBL" id="KAK7483803.1"/>
    </source>
</evidence>
<organism evidence="2 3">
    <name type="scientific">Batillaria attramentaria</name>
    <dbReference type="NCBI Taxonomy" id="370345"/>
    <lineage>
        <taxon>Eukaryota</taxon>
        <taxon>Metazoa</taxon>
        <taxon>Spiralia</taxon>
        <taxon>Lophotrochozoa</taxon>
        <taxon>Mollusca</taxon>
        <taxon>Gastropoda</taxon>
        <taxon>Caenogastropoda</taxon>
        <taxon>Sorbeoconcha</taxon>
        <taxon>Cerithioidea</taxon>
        <taxon>Batillariidae</taxon>
        <taxon>Batillaria</taxon>
    </lineage>
</organism>
<feature type="non-terminal residue" evidence="2">
    <location>
        <position position="1"/>
    </location>
</feature>
<evidence type="ECO:0000256" key="1">
    <source>
        <dbReference type="SAM" id="MobiDB-lite"/>
    </source>
</evidence>
<proteinExistence type="predicted"/>
<feature type="compositionally biased region" description="Basic and acidic residues" evidence="1">
    <location>
        <begin position="124"/>
        <end position="139"/>
    </location>
</feature>
<accession>A0ABD0K9R3</accession>
<feature type="region of interest" description="Disordered" evidence="1">
    <location>
        <begin position="119"/>
        <end position="143"/>
    </location>
</feature>
<reference evidence="2 3" key="1">
    <citation type="journal article" date="2023" name="Sci. Data">
        <title>Genome assembly of the Korean intertidal mud-creeper Batillaria attramentaria.</title>
        <authorList>
            <person name="Patra A.K."/>
            <person name="Ho P.T."/>
            <person name="Jun S."/>
            <person name="Lee S.J."/>
            <person name="Kim Y."/>
            <person name="Won Y.J."/>
        </authorList>
    </citation>
    <scope>NUCLEOTIDE SEQUENCE [LARGE SCALE GENOMIC DNA]</scope>
    <source>
        <strain evidence="2">Wonlab-2016</strain>
    </source>
</reference>
<dbReference type="AlphaFoldDB" id="A0ABD0K9R3"/>